<reference evidence="5" key="1">
    <citation type="journal article" date="2013" name="Proc. Natl. Acad. Sci. U.S.A.">
        <title>Improving the coverage of the cyanobacterial phylum using diversity-driven genome sequencing.</title>
        <authorList>
            <person name="Shih P.M."/>
            <person name="Wu D."/>
            <person name="Latifi A."/>
            <person name="Axen S.D."/>
            <person name="Fewer D.P."/>
            <person name="Talla E."/>
            <person name="Calteau A."/>
            <person name="Cai F."/>
            <person name="Tandeau de Marsac N."/>
            <person name="Rippka R."/>
            <person name="Herdman M."/>
            <person name="Sivonen K."/>
            <person name="Coursin T."/>
            <person name="Laurent T."/>
            <person name="Goodwin L."/>
            <person name="Nolan M."/>
            <person name="Davenport K.W."/>
            <person name="Han C.S."/>
            <person name="Rubin E.M."/>
            <person name="Eisen J.A."/>
            <person name="Woyke T."/>
            <person name="Gugger M."/>
            <person name="Kerfeld C.A."/>
        </authorList>
    </citation>
    <scope>NUCLEOTIDE SEQUENCE [LARGE SCALE GENOMIC DNA]</scope>
    <source>
        <strain evidence="5">ATCC 27899 / PCC 7122</strain>
    </source>
</reference>
<dbReference type="InterPro" id="IPR003658">
    <property type="entry name" value="Anti-sigma_ant"/>
</dbReference>
<dbReference type="InterPro" id="IPR002645">
    <property type="entry name" value="STAS_dom"/>
</dbReference>
<dbReference type="PROSITE" id="PS50801">
    <property type="entry name" value="STAS"/>
    <property type="match status" value="1"/>
</dbReference>
<name>K9ZCW8_ANACC</name>
<dbReference type="HOGENOM" id="CLU_115403_9_0_3"/>
<dbReference type="AlphaFoldDB" id="K9ZCW8"/>
<dbReference type="PANTHER" id="PTHR33495:SF2">
    <property type="entry name" value="ANTI-SIGMA FACTOR ANTAGONIST TM_1081-RELATED"/>
    <property type="match status" value="1"/>
</dbReference>
<dbReference type="RefSeq" id="WP_015213722.1">
    <property type="nucleotide sequence ID" value="NC_019771.1"/>
</dbReference>
<dbReference type="NCBIfam" id="TIGR00377">
    <property type="entry name" value="ant_ant_sig"/>
    <property type="match status" value="1"/>
</dbReference>
<protein>
    <recommendedName>
        <fullName evidence="2">Anti-sigma factor antagonist</fullName>
    </recommendedName>
</protein>
<keyword evidence="5" id="KW-1185">Reference proteome</keyword>
<dbReference type="eggNOG" id="COG1366">
    <property type="taxonomic scope" value="Bacteria"/>
</dbReference>
<dbReference type="Proteomes" id="UP000010474">
    <property type="component" value="Chromosome"/>
</dbReference>
<organism evidence="4 5">
    <name type="scientific">Anabaena cylindrica (strain ATCC 27899 / PCC 7122)</name>
    <dbReference type="NCBI Taxonomy" id="272123"/>
    <lineage>
        <taxon>Bacteria</taxon>
        <taxon>Bacillati</taxon>
        <taxon>Cyanobacteriota</taxon>
        <taxon>Cyanophyceae</taxon>
        <taxon>Nostocales</taxon>
        <taxon>Nostocaceae</taxon>
        <taxon>Anabaena</taxon>
    </lineage>
</organism>
<evidence type="ECO:0000256" key="2">
    <source>
        <dbReference type="RuleBase" id="RU003749"/>
    </source>
</evidence>
<dbReference type="GO" id="GO:0043856">
    <property type="term" value="F:anti-sigma factor antagonist activity"/>
    <property type="evidence" value="ECO:0007669"/>
    <property type="project" value="InterPro"/>
</dbReference>
<feature type="domain" description="STAS" evidence="3">
    <location>
        <begin position="17"/>
        <end position="119"/>
    </location>
</feature>
<evidence type="ECO:0000259" key="3">
    <source>
        <dbReference type="PROSITE" id="PS50801"/>
    </source>
</evidence>
<dbReference type="PANTHER" id="PTHR33495">
    <property type="entry name" value="ANTI-SIGMA FACTOR ANTAGONIST TM_1081-RELATED-RELATED"/>
    <property type="match status" value="1"/>
</dbReference>
<dbReference type="Pfam" id="PF01740">
    <property type="entry name" value="STAS"/>
    <property type="match status" value="1"/>
</dbReference>
<gene>
    <name evidence="4" type="ordered locus">Anacy_1569</name>
</gene>
<dbReference type="PATRIC" id="fig|272123.3.peg.1714"/>
<dbReference type="KEGG" id="acy:Anacy_1569"/>
<evidence type="ECO:0000256" key="1">
    <source>
        <dbReference type="ARBA" id="ARBA00009013"/>
    </source>
</evidence>
<evidence type="ECO:0000313" key="4">
    <source>
        <dbReference type="EMBL" id="AFZ57073.1"/>
    </source>
</evidence>
<dbReference type="OrthoDB" id="9796601at2"/>
<dbReference type="SUPFAM" id="SSF52091">
    <property type="entry name" value="SpoIIaa-like"/>
    <property type="match status" value="1"/>
</dbReference>
<proteinExistence type="inferred from homology"/>
<dbReference type="InterPro" id="IPR036513">
    <property type="entry name" value="STAS_dom_sf"/>
</dbReference>
<comment type="similarity">
    <text evidence="1 2">Belongs to the anti-sigma-factor antagonist family.</text>
</comment>
<sequence length="125" mass="13830">MSLQIYVETTNPTTLCLALDGQLDTLTATDLDKSIHNSLTPNIQTLILDLQKLSFISSAGLRILAKARKTMKSREGKVYFTHPTPQVKKVFDIVKAVPLSEVFSNTQELDAYLEAMQAEVDGESD</sequence>
<dbReference type="EMBL" id="CP003659">
    <property type="protein sequence ID" value="AFZ57073.1"/>
    <property type="molecule type" value="Genomic_DNA"/>
</dbReference>
<dbReference type="Gene3D" id="3.30.750.24">
    <property type="entry name" value="STAS domain"/>
    <property type="match status" value="1"/>
</dbReference>
<accession>K9ZCW8</accession>
<evidence type="ECO:0000313" key="5">
    <source>
        <dbReference type="Proteomes" id="UP000010474"/>
    </source>
</evidence>
<dbReference type="CDD" id="cd07043">
    <property type="entry name" value="STAS_anti-anti-sigma_factors"/>
    <property type="match status" value="1"/>
</dbReference>
<dbReference type="STRING" id="272123.Anacy_1569"/>